<gene>
    <name evidence="2" type="ORF">H9637_04810</name>
</gene>
<feature type="transmembrane region" description="Helical" evidence="1">
    <location>
        <begin position="142"/>
        <end position="163"/>
    </location>
</feature>
<keyword evidence="1" id="KW-0472">Membrane</keyword>
<comment type="caution">
    <text evidence="2">The sequence shown here is derived from an EMBL/GenBank/DDBJ whole genome shotgun (WGS) entry which is preliminary data.</text>
</comment>
<feature type="transmembrane region" description="Helical" evidence="1">
    <location>
        <begin position="82"/>
        <end position="100"/>
    </location>
</feature>
<feature type="transmembrane region" description="Helical" evidence="1">
    <location>
        <begin position="12"/>
        <end position="31"/>
    </location>
</feature>
<dbReference type="EMBL" id="JACSQB010000037">
    <property type="protein sequence ID" value="MBD8046368.1"/>
    <property type="molecule type" value="Genomic_DNA"/>
</dbReference>
<sequence length="269" mass="28670">MKNLINFFKGMVIGIANIIPGVSGGTMAVVLNIYDKLISSVSDILKGWKKNLIFLLPIGIGAGTGIVVFSKLIKTLLETKPIPTNFFFIGLIIGSIPMIGKKALESKFKISSIIPFVITFGILIALSVIMPPEANVDIIRKLTVNSFIQLLLAGIVGASAMVVPGISGSFILLLIGLYTTVITAVAEFNIPLLIPIGIGVIIGIIFTTKIIDKLLNKFPQPTYFAILGLVIGSVFSIYPGFVFNGDGIIAIIAMISGIILAYFLGSDRK</sequence>
<dbReference type="Pfam" id="PF04018">
    <property type="entry name" value="VCA0040-like"/>
    <property type="match status" value="1"/>
</dbReference>
<dbReference type="PANTHER" id="PTHR37308:SF1">
    <property type="entry name" value="POLYPRENYL-PHOSPHATE TRANSPORTER"/>
    <property type="match status" value="1"/>
</dbReference>
<protein>
    <submittedName>
        <fullName evidence="2">DUF368 domain-containing protein</fullName>
    </submittedName>
</protein>
<feature type="transmembrane region" description="Helical" evidence="1">
    <location>
        <begin position="223"/>
        <end position="241"/>
    </location>
</feature>
<keyword evidence="3" id="KW-1185">Reference proteome</keyword>
<organism evidence="2 3">
    <name type="scientific">Clostridium faecium</name>
    <dbReference type="NCBI Taxonomy" id="2762223"/>
    <lineage>
        <taxon>Bacteria</taxon>
        <taxon>Bacillati</taxon>
        <taxon>Bacillota</taxon>
        <taxon>Clostridia</taxon>
        <taxon>Eubacteriales</taxon>
        <taxon>Clostridiaceae</taxon>
        <taxon>Clostridium</taxon>
    </lineage>
</organism>
<reference evidence="2 3" key="1">
    <citation type="submission" date="2020-08" db="EMBL/GenBank/DDBJ databases">
        <title>A Genomic Blueprint of the Chicken Gut Microbiome.</title>
        <authorList>
            <person name="Gilroy R."/>
            <person name="Ravi A."/>
            <person name="Getino M."/>
            <person name="Pursley I."/>
            <person name="Horton D.L."/>
            <person name="Alikhan N.-F."/>
            <person name="Baker D."/>
            <person name="Gharbi K."/>
            <person name="Hall N."/>
            <person name="Watson M."/>
            <person name="Adriaenssens E.M."/>
            <person name="Foster-Nyarko E."/>
            <person name="Jarju S."/>
            <person name="Secka A."/>
            <person name="Antonio M."/>
            <person name="Oren A."/>
            <person name="Chaudhuri R."/>
            <person name="La Ragione R.M."/>
            <person name="Hildebrand F."/>
            <person name="Pallen M.J."/>
        </authorList>
    </citation>
    <scope>NUCLEOTIDE SEQUENCE [LARGE SCALE GENOMIC DNA]</scope>
    <source>
        <strain evidence="2 3">N37</strain>
    </source>
</reference>
<dbReference type="InterPro" id="IPR007163">
    <property type="entry name" value="VCA0040-like"/>
</dbReference>
<feature type="transmembrane region" description="Helical" evidence="1">
    <location>
        <begin position="52"/>
        <end position="70"/>
    </location>
</feature>
<keyword evidence="1" id="KW-1133">Transmembrane helix</keyword>
<feature type="transmembrane region" description="Helical" evidence="1">
    <location>
        <begin position="112"/>
        <end position="130"/>
    </location>
</feature>
<accession>A0ABR8YQ51</accession>
<dbReference type="PANTHER" id="PTHR37308">
    <property type="entry name" value="INTEGRAL MEMBRANE PROTEIN"/>
    <property type="match status" value="1"/>
</dbReference>
<feature type="transmembrane region" description="Helical" evidence="1">
    <location>
        <begin position="192"/>
        <end position="211"/>
    </location>
</feature>
<evidence type="ECO:0000313" key="3">
    <source>
        <dbReference type="Proteomes" id="UP000627166"/>
    </source>
</evidence>
<dbReference type="Proteomes" id="UP000627166">
    <property type="component" value="Unassembled WGS sequence"/>
</dbReference>
<evidence type="ECO:0000313" key="2">
    <source>
        <dbReference type="EMBL" id="MBD8046368.1"/>
    </source>
</evidence>
<proteinExistence type="predicted"/>
<dbReference type="RefSeq" id="WP_191739341.1">
    <property type="nucleotide sequence ID" value="NZ_JACSQB010000037.1"/>
</dbReference>
<name>A0ABR8YQ51_9CLOT</name>
<feature type="transmembrane region" description="Helical" evidence="1">
    <location>
        <begin position="247"/>
        <end position="265"/>
    </location>
</feature>
<evidence type="ECO:0000256" key="1">
    <source>
        <dbReference type="SAM" id="Phobius"/>
    </source>
</evidence>
<keyword evidence="1" id="KW-0812">Transmembrane</keyword>